<dbReference type="STRING" id="526226.Gbro_1826"/>
<proteinExistence type="inferred from homology"/>
<gene>
    <name evidence="11" type="ordered locus">Gbro_1826</name>
</gene>
<organism evidence="11 12">
    <name type="scientific">Gordonia bronchialis (strain ATCC 25592 / DSM 43247 / BCRC 13721 / JCM 3198 / KCTC 3076 / NBRC 16047 / NCTC 10667)</name>
    <name type="common">Rhodococcus bronchialis</name>
    <dbReference type="NCBI Taxonomy" id="526226"/>
    <lineage>
        <taxon>Bacteria</taxon>
        <taxon>Bacillati</taxon>
        <taxon>Actinomycetota</taxon>
        <taxon>Actinomycetes</taxon>
        <taxon>Mycobacteriales</taxon>
        <taxon>Gordoniaceae</taxon>
        <taxon>Gordonia</taxon>
    </lineage>
</organism>
<feature type="transmembrane region" description="Helical" evidence="9">
    <location>
        <begin position="191"/>
        <end position="209"/>
    </location>
</feature>
<evidence type="ECO:0000256" key="9">
    <source>
        <dbReference type="SAM" id="Phobius"/>
    </source>
</evidence>
<dbReference type="InterPro" id="IPR036778">
    <property type="entry name" value="OHCU_decarboxylase_sf"/>
</dbReference>
<evidence type="ECO:0000256" key="1">
    <source>
        <dbReference type="ARBA" id="ARBA00004651"/>
    </source>
</evidence>
<feature type="transmembrane region" description="Helical" evidence="9">
    <location>
        <begin position="261"/>
        <end position="285"/>
    </location>
</feature>
<dbReference type="GO" id="GO:0042907">
    <property type="term" value="F:xanthine transmembrane transporter activity"/>
    <property type="evidence" value="ECO:0007669"/>
    <property type="project" value="TreeGrafter"/>
</dbReference>
<name>D0L8R5_GORB4</name>
<dbReference type="Pfam" id="PF00860">
    <property type="entry name" value="Xan_ur_permease"/>
    <property type="match status" value="1"/>
</dbReference>
<dbReference type="SUPFAM" id="SSF158694">
    <property type="entry name" value="UraD-Like"/>
    <property type="match status" value="1"/>
</dbReference>
<dbReference type="InterPro" id="IPR006043">
    <property type="entry name" value="NCS2"/>
</dbReference>
<dbReference type="InterPro" id="IPR018020">
    <property type="entry name" value="OHCU_decarboxylase"/>
</dbReference>
<dbReference type="NCBIfam" id="TIGR03164">
    <property type="entry name" value="UHCUDC"/>
    <property type="match status" value="1"/>
</dbReference>
<feature type="transmembrane region" description="Helical" evidence="9">
    <location>
        <begin position="446"/>
        <end position="470"/>
    </location>
</feature>
<evidence type="ECO:0000256" key="8">
    <source>
        <dbReference type="ARBA" id="ARBA00023136"/>
    </source>
</evidence>
<reference evidence="11 12" key="2">
    <citation type="journal article" date="2010" name="Stand. Genomic Sci.">
        <title>Complete genome sequence of Gordonia bronchialis type strain (3410).</title>
        <authorList>
            <person name="Ivanova N."/>
            <person name="Sikorski J."/>
            <person name="Jando M."/>
            <person name="Lapidus A."/>
            <person name="Nolan M."/>
            <person name="Lucas S."/>
            <person name="Del Rio T.G."/>
            <person name="Tice H."/>
            <person name="Copeland A."/>
            <person name="Cheng J.F."/>
            <person name="Chen F."/>
            <person name="Bruce D."/>
            <person name="Goodwin L."/>
            <person name="Pitluck S."/>
            <person name="Mavromatis K."/>
            <person name="Ovchinnikova G."/>
            <person name="Pati A."/>
            <person name="Chen A."/>
            <person name="Palaniappan K."/>
            <person name="Land M."/>
            <person name="Hauser L."/>
            <person name="Chang Y.J."/>
            <person name="Jeffries C.D."/>
            <person name="Chain P."/>
            <person name="Saunders E."/>
            <person name="Han C."/>
            <person name="Detter J.C."/>
            <person name="Brettin T."/>
            <person name="Rohde M."/>
            <person name="Goker M."/>
            <person name="Bristow J."/>
            <person name="Eisen J.A."/>
            <person name="Markowitz V."/>
            <person name="Hugenholtz P."/>
            <person name="Klenk H.P."/>
            <person name="Kyrpides N.C."/>
        </authorList>
    </citation>
    <scope>NUCLEOTIDE SEQUENCE [LARGE SCALE GENOMIC DNA]</scope>
    <source>
        <strain evidence="12">ATCC 25592 / DSM 43247 / BCRC 13721 / JCM 3198 / KCTC 3076 / NBRC 16047 / NCTC 10667</strain>
    </source>
</reference>
<evidence type="ECO:0000313" key="12">
    <source>
        <dbReference type="Proteomes" id="UP000001219"/>
    </source>
</evidence>
<feature type="transmembrane region" description="Helical" evidence="9">
    <location>
        <begin position="364"/>
        <end position="385"/>
    </location>
</feature>
<dbReference type="Proteomes" id="UP000001219">
    <property type="component" value="Chromosome"/>
</dbReference>
<dbReference type="eggNOG" id="COG3195">
    <property type="taxonomic scope" value="Bacteria"/>
</dbReference>
<evidence type="ECO:0000313" key="11">
    <source>
        <dbReference type="EMBL" id="ACY21082.1"/>
    </source>
</evidence>
<reference evidence="12" key="1">
    <citation type="submission" date="2009-10" db="EMBL/GenBank/DDBJ databases">
        <title>The complete chromosome of Gordonia bronchialis DSM 43247.</title>
        <authorList>
            <consortium name="US DOE Joint Genome Institute (JGI-PGF)"/>
            <person name="Lucas S."/>
            <person name="Copeland A."/>
            <person name="Lapidus A."/>
            <person name="Glavina del Rio T."/>
            <person name="Dalin E."/>
            <person name="Tice H."/>
            <person name="Bruce D."/>
            <person name="Goodwin L."/>
            <person name="Pitluck S."/>
            <person name="Kyrpides N."/>
            <person name="Mavromatis K."/>
            <person name="Ivanova N."/>
            <person name="Ovchinnikova G."/>
            <person name="Saunders E."/>
            <person name="Brettin T."/>
            <person name="Detter J.C."/>
            <person name="Han C."/>
            <person name="Larimer F."/>
            <person name="Land M."/>
            <person name="Hauser L."/>
            <person name="Markowitz V."/>
            <person name="Cheng J.-F."/>
            <person name="Hugenholtz P."/>
            <person name="Woyke T."/>
            <person name="Wu D."/>
            <person name="Jando M."/>
            <person name="Schneider S."/>
            <person name="Goeker M."/>
            <person name="Klenk H.-P."/>
            <person name="Eisen J.A."/>
        </authorList>
    </citation>
    <scope>NUCLEOTIDE SEQUENCE [LARGE SCALE GENOMIC DNA]</scope>
    <source>
        <strain evidence="12">ATCC 25592 / DSM 43247 / BCRC 13721 / JCM 3198 / KCTC 3076 / NBRC 16047 / NCTC 10667</strain>
    </source>
</reference>
<dbReference type="RefSeq" id="WP_012833644.1">
    <property type="nucleotide sequence ID" value="NC_013441.1"/>
</dbReference>
<evidence type="ECO:0000256" key="3">
    <source>
        <dbReference type="ARBA" id="ARBA00022448"/>
    </source>
</evidence>
<dbReference type="PANTHER" id="PTHR42810:SF4">
    <property type="entry name" value="URIC ACID TRANSPORTER UACT"/>
    <property type="match status" value="1"/>
</dbReference>
<keyword evidence="7 9" id="KW-1133">Transmembrane helix</keyword>
<dbReference type="NCBIfam" id="NF037981">
    <property type="entry name" value="NCS2_1"/>
    <property type="match status" value="1"/>
</dbReference>
<protein>
    <submittedName>
        <fullName evidence="11">Xanthine permease</fullName>
    </submittedName>
</protein>
<dbReference type="EMBL" id="CP001802">
    <property type="protein sequence ID" value="ACY21082.1"/>
    <property type="molecule type" value="Genomic_DNA"/>
</dbReference>
<evidence type="ECO:0000256" key="7">
    <source>
        <dbReference type="ARBA" id="ARBA00022989"/>
    </source>
</evidence>
<feature type="transmembrane region" description="Helical" evidence="9">
    <location>
        <begin position="121"/>
        <end position="143"/>
    </location>
</feature>
<keyword evidence="4" id="KW-1003">Cell membrane</keyword>
<feature type="transmembrane region" description="Helical" evidence="9">
    <location>
        <begin position="216"/>
        <end position="233"/>
    </location>
</feature>
<evidence type="ECO:0000256" key="5">
    <source>
        <dbReference type="ARBA" id="ARBA00022631"/>
    </source>
</evidence>
<dbReference type="GO" id="GO:0019628">
    <property type="term" value="P:urate catabolic process"/>
    <property type="evidence" value="ECO:0007669"/>
    <property type="project" value="UniProtKB-UniPathway"/>
</dbReference>
<keyword evidence="3" id="KW-0813">Transport</keyword>
<dbReference type="GO" id="GO:0006144">
    <property type="term" value="P:purine nucleobase metabolic process"/>
    <property type="evidence" value="ECO:0007669"/>
    <property type="project" value="UniProtKB-KW"/>
</dbReference>
<evidence type="ECO:0000256" key="6">
    <source>
        <dbReference type="ARBA" id="ARBA00022692"/>
    </source>
</evidence>
<dbReference type="KEGG" id="gbr:Gbro_1826"/>
<feature type="transmembrane region" description="Helical" evidence="9">
    <location>
        <begin position="60"/>
        <end position="78"/>
    </location>
</feature>
<keyword evidence="5" id="KW-0659">Purine metabolism</keyword>
<dbReference type="InterPro" id="IPR006042">
    <property type="entry name" value="Xan_ur_permease"/>
</dbReference>
<feature type="domain" description="Oxo-4-hydroxy-4-carboxy-5-ureidoimidazoline decarboxylase" evidence="10">
    <location>
        <begin position="492"/>
        <end position="643"/>
    </location>
</feature>
<dbReference type="InterPro" id="IPR017580">
    <property type="entry name" value="OHCU_decarboxylase-1"/>
</dbReference>
<accession>D0L8R5</accession>
<dbReference type="OrthoDB" id="9805749at2"/>
<dbReference type="PROSITE" id="PS01116">
    <property type="entry name" value="XANTH_URACIL_PERMASE"/>
    <property type="match status" value="1"/>
</dbReference>
<dbReference type="GO" id="GO:0005886">
    <property type="term" value="C:plasma membrane"/>
    <property type="evidence" value="ECO:0007669"/>
    <property type="project" value="UniProtKB-SubCell"/>
</dbReference>
<dbReference type="HOGENOM" id="CLU_017959_8_2_11"/>
<dbReference type="PANTHER" id="PTHR42810">
    <property type="entry name" value="PURINE PERMEASE C1399.01C-RELATED"/>
    <property type="match status" value="1"/>
</dbReference>
<dbReference type="GO" id="GO:0000255">
    <property type="term" value="P:allantoin metabolic process"/>
    <property type="evidence" value="ECO:0007669"/>
    <property type="project" value="InterPro"/>
</dbReference>
<sequence length="665" mass="71223">MTTEAVPAATPRNKRVHPVDQVPPVGKMVALGAQHVVAFYAGAVLVPLLIARAINLDDEALTMLITADLFTCGIASLLQAVGFWKIGVRLPLLQGITFATLAPVIKIANDNAGTGEHAARVGLQTVYGAVIAAGVFTFLIAPFFAKLIRFLPAVVTGTLITIIGICLLPIGAGDAISDPATHDHDPANPRWNLYALGTILLIVLMQRFFRGFMATIAVLMGLAVGTFVAWLLGDANFSSVGEASWVGFTPPFAFGWPRFDLVAIVSLIVVLLVVIVESTGSVFATGEIVGKRIKKSDIAATVRADGLATVIGGSFNSFPYTAFSENVGLVRLTGVKSRWVVACAGVIMIILGVLPKLAKIVESIPAPVLGGAALIMFATVAIVGIQTLTTVDFTDHRNLIISATSLAIALYVEHSQSSPPSTVIAKDGTMVDVPALPGVDQAMPNIFLQIPFSTGITMGAISAILLNLLFFHIAKRGPAVAGGGSITLDEVNTMTKEQFRDTFGGVVQHVDWVLDRAFEQRPFEDVHDLRSAFQEAMLTGSDAQHLELIRAFPDLGAEDAETGELIAVDHKGLSHLEETEHENVVNLASAYREHFGFPLVICARETERYDRVLRHGWSRMDNAETSEKSFALIEIAKIANYRFDDLVADANPITSARFSRQPELS</sequence>
<keyword evidence="6 9" id="KW-0812">Transmembrane</keyword>
<dbReference type="NCBIfam" id="TIGR03173">
    <property type="entry name" value="pbuX"/>
    <property type="match status" value="1"/>
</dbReference>
<evidence type="ECO:0000256" key="4">
    <source>
        <dbReference type="ARBA" id="ARBA00022475"/>
    </source>
</evidence>
<evidence type="ECO:0000256" key="2">
    <source>
        <dbReference type="ARBA" id="ARBA00008821"/>
    </source>
</evidence>
<comment type="subcellular location">
    <subcellularLocation>
        <location evidence="1">Cell membrane</location>
        <topology evidence="1">Multi-pass membrane protein</topology>
    </subcellularLocation>
</comment>
<dbReference type="InterPro" id="IPR017588">
    <property type="entry name" value="UacT-like"/>
</dbReference>
<dbReference type="AlphaFoldDB" id="D0L8R5"/>
<feature type="transmembrane region" description="Helical" evidence="9">
    <location>
        <begin position="36"/>
        <end position="54"/>
    </location>
</feature>
<dbReference type="Gene3D" id="1.10.3330.10">
    <property type="entry name" value="Oxo-4-hydroxy-4-carboxy-5-ureidoimidazoline decarboxylase"/>
    <property type="match status" value="1"/>
</dbReference>
<dbReference type="UniPathway" id="UPA00394">
    <property type="reaction ID" value="UER00652"/>
</dbReference>
<evidence type="ECO:0000259" key="10">
    <source>
        <dbReference type="Pfam" id="PF09349"/>
    </source>
</evidence>
<keyword evidence="8 9" id="KW-0472">Membrane</keyword>
<comment type="similarity">
    <text evidence="2">Belongs to the nucleobase:cation symporter-2 (NCS2) (TC 2.A.40) family.</text>
</comment>
<dbReference type="Pfam" id="PF09349">
    <property type="entry name" value="OHCU_decarbox"/>
    <property type="match status" value="1"/>
</dbReference>
<feature type="transmembrane region" description="Helical" evidence="9">
    <location>
        <begin position="339"/>
        <end position="358"/>
    </location>
</feature>
<feature type="transmembrane region" description="Helical" evidence="9">
    <location>
        <begin position="150"/>
        <end position="171"/>
    </location>
</feature>
<keyword evidence="12" id="KW-1185">Reference proteome</keyword>
<dbReference type="eggNOG" id="COG2233">
    <property type="taxonomic scope" value="Bacteria"/>
</dbReference>
<dbReference type="NCBIfam" id="TIGR00801">
    <property type="entry name" value="ncs2"/>
    <property type="match status" value="1"/>
</dbReference>